<keyword evidence="3" id="KW-1185">Reference proteome</keyword>
<feature type="region of interest" description="Disordered" evidence="1">
    <location>
        <begin position="425"/>
        <end position="466"/>
    </location>
</feature>
<gene>
    <name evidence="2" type="ORF">GOB84_02270</name>
</gene>
<keyword evidence="2" id="KW-0067">ATP-binding</keyword>
<name>A0ABX0K501_9PROT</name>
<reference evidence="2 3" key="1">
    <citation type="journal article" date="2020" name="Int. J. Syst. Evol. Microbiol.">
        <title>Novel acetic acid bacteria from cider fermentations: Acetobacter conturbans sp. nov. and Acetobacter fallax sp. nov.</title>
        <authorList>
            <person name="Sombolestani A.S."/>
            <person name="Cleenwerck I."/>
            <person name="Cnockaert M."/>
            <person name="Borremans W."/>
            <person name="Wieme A.D."/>
            <person name="De Vuyst L."/>
            <person name="Vandamme P."/>
        </authorList>
    </citation>
    <scope>NUCLEOTIDE SEQUENCE [LARGE SCALE GENOMIC DNA]</scope>
    <source>
        <strain evidence="2 3">LMG 1637</strain>
    </source>
</reference>
<dbReference type="EMBL" id="WOSW01000002">
    <property type="protein sequence ID" value="NHO31396.1"/>
    <property type="molecule type" value="Genomic_DNA"/>
</dbReference>
<keyword evidence="2" id="KW-0547">Nucleotide-binding</keyword>
<feature type="compositionally biased region" description="Polar residues" evidence="1">
    <location>
        <begin position="440"/>
        <end position="454"/>
    </location>
</feature>
<dbReference type="RefSeq" id="WP_173576002.1">
    <property type="nucleotide sequence ID" value="NZ_WOSW01000002.1"/>
</dbReference>
<organism evidence="2 3">
    <name type="scientific">Acetobacter fallax</name>
    <dbReference type="NCBI Taxonomy" id="1737473"/>
    <lineage>
        <taxon>Bacteria</taxon>
        <taxon>Pseudomonadati</taxon>
        <taxon>Pseudomonadota</taxon>
        <taxon>Alphaproteobacteria</taxon>
        <taxon>Acetobacterales</taxon>
        <taxon>Acetobacteraceae</taxon>
        <taxon>Acetobacter</taxon>
    </lineage>
</organism>
<feature type="compositionally biased region" description="Acidic residues" evidence="1">
    <location>
        <begin position="456"/>
        <end position="466"/>
    </location>
</feature>
<evidence type="ECO:0000313" key="3">
    <source>
        <dbReference type="Proteomes" id="UP000615326"/>
    </source>
</evidence>
<comment type="caution">
    <text evidence="2">The sequence shown here is derived from an EMBL/GenBank/DDBJ whole genome shotgun (WGS) entry which is preliminary data.</text>
</comment>
<accession>A0ABX0K501</accession>
<sequence>MTTPATQTPNSTARAATIKPKDRDGVLQALRAGVVPRTGVQLVQVGRVGEISQVVQDIERIADHGSAVRFIIGDYGSGKTFFLNLARSIALQSKLVVVNADLSPDRRIHATGGQARSLYAELMRNMATRTKQDGGALASVVERFIMDAKSAATASGRPVATIIQERLLPIQELVSGYDFATVIERYANAFETGNEIIKAAALRWLRGEYNLKTEARDALGVRSIIDDASVYDYFKVMGRFVTLAGYAGFFIMLDECVNLFKLVSAQSRNANYEQILRIVNDVLQGTAESFGVYFGGTPEFLMDSRRGLYSYEALRSRLAENSFARNGLVDLSGPVIRLQSLTPEDLYILLGKLRNVFASGNPDAHLVPDDAFSAFMTHCNQKIGDAYFRTPRNTIKAFLDLLAILEQNPGTDWRSLIAQADITADQAPTGGDIDDEAPTPATQHPLKNTDSSDAGSPDDDLESFRL</sequence>
<dbReference type="Pfam" id="PF10923">
    <property type="entry name" value="BrxC_BrxD"/>
    <property type="match status" value="1"/>
</dbReference>
<dbReference type="InterPro" id="IPR021228">
    <property type="entry name" value="BrxD"/>
</dbReference>
<evidence type="ECO:0000313" key="2">
    <source>
        <dbReference type="EMBL" id="NHO31396.1"/>
    </source>
</evidence>
<evidence type="ECO:0000256" key="1">
    <source>
        <dbReference type="SAM" id="MobiDB-lite"/>
    </source>
</evidence>
<protein>
    <submittedName>
        <fullName evidence="2">ATP-binding protein</fullName>
    </submittedName>
</protein>
<dbReference type="Proteomes" id="UP000615326">
    <property type="component" value="Unassembled WGS sequence"/>
</dbReference>
<dbReference type="GO" id="GO:0005524">
    <property type="term" value="F:ATP binding"/>
    <property type="evidence" value="ECO:0007669"/>
    <property type="project" value="UniProtKB-KW"/>
</dbReference>
<proteinExistence type="predicted"/>